<dbReference type="InterPro" id="IPR004860">
    <property type="entry name" value="LAGLIDADG_dom"/>
</dbReference>
<accession>A0A1G2N257</accession>
<dbReference type="Proteomes" id="UP000178089">
    <property type="component" value="Unassembled WGS sequence"/>
</dbReference>
<feature type="domain" description="Homing endonuclease LAGLIDADG" evidence="1">
    <location>
        <begin position="29"/>
        <end position="180"/>
    </location>
</feature>
<evidence type="ECO:0000259" key="1">
    <source>
        <dbReference type="Pfam" id="PF03161"/>
    </source>
</evidence>
<dbReference type="EMBL" id="MHRT01000004">
    <property type="protein sequence ID" value="OHA29422.1"/>
    <property type="molecule type" value="Genomic_DNA"/>
</dbReference>
<name>A0A1G2N257_9BACT</name>
<reference evidence="2 3" key="1">
    <citation type="journal article" date="2016" name="Nat. Commun.">
        <title>Thousands of microbial genomes shed light on interconnected biogeochemical processes in an aquifer system.</title>
        <authorList>
            <person name="Anantharaman K."/>
            <person name="Brown C.T."/>
            <person name="Hug L.A."/>
            <person name="Sharon I."/>
            <person name="Castelle C.J."/>
            <person name="Probst A.J."/>
            <person name="Thomas B.C."/>
            <person name="Singh A."/>
            <person name="Wilkins M.J."/>
            <person name="Karaoz U."/>
            <person name="Brodie E.L."/>
            <person name="Williams K.H."/>
            <person name="Hubbard S.S."/>
            <person name="Banfield J.F."/>
        </authorList>
    </citation>
    <scope>NUCLEOTIDE SEQUENCE [LARGE SCALE GENOMIC DNA]</scope>
</reference>
<dbReference type="SUPFAM" id="SSF55608">
    <property type="entry name" value="Homing endonucleases"/>
    <property type="match status" value="1"/>
</dbReference>
<evidence type="ECO:0000313" key="3">
    <source>
        <dbReference type="Proteomes" id="UP000178089"/>
    </source>
</evidence>
<proteinExistence type="predicted"/>
<dbReference type="Gene3D" id="3.10.28.10">
    <property type="entry name" value="Homing endonucleases"/>
    <property type="match status" value="2"/>
</dbReference>
<organism evidence="2 3">
    <name type="scientific">Candidatus Taylorbacteria bacterium RIFCSPHIGHO2_12_FULL_45_16</name>
    <dbReference type="NCBI Taxonomy" id="1802315"/>
    <lineage>
        <taxon>Bacteria</taxon>
        <taxon>Candidatus Tayloriibacteriota</taxon>
    </lineage>
</organism>
<dbReference type="AlphaFoldDB" id="A0A1G2N257"/>
<dbReference type="Pfam" id="PF03161">
    <property type="entry name" value="LAGLIDADG_2"/>
    <property type="match status" value="1"/>
</dbReference>
<gene>
    <name evidence="2" type="ORF">A3F51_00070</name>
</gene>
<comment type="caution">
    <text evidence="2">The sequence shown here is derived from an EMBL/GenBank/DDBJ whole genome shotgun (WGS) entry which is preliminary data.</text>
</comment>
<dbReference type="InterPro" id="IPR027434">
    <property type="entry name" value="Homing_endonucl"/>
</dbReference>
<protein>
    <recommendedName>
        <fullName evidence="1">Homing endonuclease LAGLIDADG domain-containing protein</fullName>
    </recommendedName>
</protein>
<dbReference type="GO" id="GO:0004519">
    <property type="term" value="F:endonuclease activity"/>
    <property type="evidence" value="ECO:0007669"/>
    <property type="project" value="InterPro"/>
</dbReference>
<sequence length="232" mass="26686">MSNTVGSLEVPMILRARKRLYLSLTERQREILIGCVLGDAYISKLGKIRIEHSLKQCEYLAWKFSKLKTLCYRALPRNVIHKYKGKSYESSFFQLRQYFRKWRSIFYCNGQKIFPKNLILSPLSVAIWYMDDGCWTGKKFVISTESFKGEYLIYLQNVLKKQFGLETNVSKNGKLTILKVSHLVFIDLISPHIIPSMSYKLPNPVTTFPVVVPEGASSNMLANTLAPESINT</sequence>
<evidence type="ECO:0000313" key="2">
    <source>
        <dbReference type="EMBL" id="OHA29422.1"/>
    </source>
</evidence>